<reference evidence="3 4" key="1">
    <citation type="submission" date="2019-04" db="EMBL/GenBank/DDBJ databases">
        <title>Aspergillus burnettii sp. nov., novel species from soil in southeast Queensland.</title>
        <authorList>
            <person name="Gilchrist C.L.M."/>
            <person name="Pitt J.I."/>
            <person name="Lange L."/>
            <person name="Lacey H.J."/>
            <person name="Vuong D."/>
            <person name="Midgley D.J."/>
            <person name="Greenfield P."/>
            <person name="Bradbury M."/>
            <person name="Lacey E."/>
            <person name="Busk P.K."/>
            <person name="Pilgaard B."/>
            <person name="Chooi Y.H."/>
            <person name="Piggott A.M."/>
        </authorList>
    </citation>
    <scope>NUCLEOTIDE SEQUENCE [LARGE SCALE GENOMIC DNA]</scope>
    <source>
        <strain evidence="3 4">FRR 5400</strain>
    </source>
</reference>
<dbReference type="EMBL" id="SPNV01000028">
    <property type="protein sequence ID" value="KAF5864787.1"/>
    <property type="molecule type" value="Genomic_DNA"/>
</dbReference>
<gene>
    <name evidence="2" type="ORF">BDV23DRAFT_188568</name>
    <name evidence="3" type="ORF">ETB97_006324</name>
</gene>
<dbReference type="AlphaFoldDB" id="A0A5N7BTI9"/>
<feature type="chain" id="PRO_5043207772" evidence="1">
    <location>
        <begin position="17"/>
        <end position="127"/>
    </location>
</feature>
<keyword evidence="4" id="KW-1185">Reference proteome</keyword>
<organism evidence="2">
    <name type="scientific">Petromyces alliaceus</name>
    <name type="common">Aspergillus alliaceus</name>
    <dbReference type="NCBI Taxonomy" id="209559"/>
    <lineage>
        <taxon>Eukaryota</taxon>
        <taxon>Fungi</taxon>
        <taxon>Dikarya</taxon>
        <taxon>Ascomycota</taxon>
        <taxon>Pezizomycotina</taxon>
        <taxon>Eurotiomycetes</taxon>
        <taxon>Eurotiomycetidae</taxon>
        <taxon>Eurotiales</taxon>
        <taxon>Aspergillaceae</taxon>
        <taxon>Aspergillus</taxon>
        <taxon>Aspergillus subgen. Circumdati</taxon>
    </lineage>
</organism>
<evidence type="ECO:0000313" key="3">
    <source>
        <dbReference type="EMBL" id="KAF5864787.1"/>
    </source>
</evidence>
<dbReference type="OrthoDB" id="4447703at2759"/>
<keyword evidence="1" id="KW-0732">Signal</keyword>
<protein>
    <submittedName>
        <fullName evidence="2">Uncharacterized protein</fullName>
    </submittedName>
</protein>
<reference evidence="2" key="2">
    <citation type="submission" date="2019-04" db="EMBL/GenBank/DDBJ databases">
        <title>Friends and foes A comparative genomics studyof 23 Aspergillus species from section Flavi.</title>
        <authorList>
            <consortium name="DOE Joint Genome Institute"/>
            <person name="Kjaerbolling I."/>
            <person name="Vesth T."/>
            <person name="Frisvad J.C."/>
            <person name="Nybo J.L."/>
            <person name="Theobald S."/>
            <person name="Kildgaard S."/>
            <person name="Isbrandt T."/>
            <person name="Kuo A."/>
            <person name="Sato A."/>
            <person name="Lyhne E.K."/>
            <person name="Kogle M.E."/>
            <person name="Wiebenga A."/>
            <person name="Kun R.S."/>
            <person name="Lubbers R.J."/>
            <person name="Makela M.R."/>
            <person name="Barry K."/>
            <person name="Chovatia M."/>
            <person name="Clum A."/>
            <person name="Daum C."/>
            <person name="Haridas S."/>
            <person name="He G."/>
            <person name="LaButti K."/>
            <person name="Lipzen A."/>
            <person name="Mondo S."/>
            <person name="Riley R."/>
            <person name="Salamov A."/>
            <person name="Simmons B.A."/>
            <person name="Magnuson J.K."/>
            <person name="Henrissat B."/>
            <person name="Mortensen U.H."/>
            <person name="Larsen T.O."/>
            <person name="Devries R.P."/>
            <person name="Grigoriev I.V."/>
            <person name="Machida M."/>
            <person name="Baker S.E."/>
            <person name="Andersen M.R."/>
        </authorList>
    </citation>
    <scope>NUCLEOTIDE SEQUENCE [LARGE SCALE GENOMIC DNA]</scope>
    <source>
        <strain evidence="2">IBT 14317</strain>
    </source>
</reference>
<evidence type="ECO:0000313" key="2">
    <source>
        <dbReference type="EMBL" id="KAE8385146.1"/>
    </source>
</evidence>
<dbReference type="Proteomes" id="UP000541154">
    <property type="component" value="Unassembled WGS sequence"/>
</dbReference>
<evidence type="ECO:0000256" key="1">
    <source>
        <dbReference type="SAM" id="SignalP"/>
    </source>
</evidence>
<evidence type="ECO:0000313" key="4">
    <source>
        <dbReference type="Proteomes" id="UP000541154"/>
    </source>
</evidence>
<sequence length="127" mass="13919">MFRSLIYSALFVTILGYRLCDYTDERCTGAQVRLHQLAGPSACNKLHEGITSSLLVKIDNVHDGQYSVNVYENDNCTGAIVGTIQNLNGCLNNLHAFNNKSVQVVSMSTNTDTLMSKGFETGLSIRP</sequence>
<accession>A0A8H6AAG3</accession>
<name>A0A5N7BTI9_PETAA</name>
<accession>A0A5N7BTI9</accession>
<feature type="signal peptide" evidence="1">
    <location>
        <begin position="1"/>
        <end position="16"/>
    </location>
</feature>
<dbReference type="Proteomes" id="UP000326877">
    <property type="component" value="Unassembled WGS sequence"/>
</dbReference>
<dbReference type="EMBL" id="ML735344">
    <property type="protein sequence ID" value="KAE8385146.1"/>
    <property type="molecule type" value="Genomic_DNA"/>
</dbReference>
<proteinExistence type="predicted"/>